<dbReference type="AlphaFoldDB" id="A0A9W8MQ27"/>
<dbReference type="Gene3D" id="2.130.10.10">
    <property type="entry name" value="YVTN repeat-like/Quinoprotein amine dehydrogenase"/>
    <property type="match status" value="2"/>
</dbReference>
<dbReference type="GO" id="GO:0006974">
    <property type="term" value="P:DNA damage response"/>
    <property type="evidence" value="ECO:0007669"/>
    <property type="project" value="UniProtKB-KW"/>
</dbReference>
<evidence type="ECO:0000256" key="7">
    <source>
        <dbReference type="ARBA" id="ARBA00023125"/>
    </source>
</evidence>
<dbReference type="InterPro" id="IPR050853">
    <property type="entry name" value="WD_repeat_DNA-damage-binding"/>
</dbReference>
<dbReference type="PANTHER" id="PTHR14773:SF0">
    <property type="entry name" value="WD REPEAT-CONTAINING PROTEIN 76"/>
    <property type="match status" value="1"/>
</dbReference>
<comment type="similarity">
    <text evidence="1">Belongs to the WD repeat DDB2/WDR76 family.</text>
</comment>
<dbReference type="InterPro" id="IPR036322">
    <property type="entry name" value="WD40_repeat_dom_sf"/>
</dbReference>
<feature type="repeat" description="WD" evidence="8">
    <location>
        <begin position="843"/>
        <end position="878"/>
    </location>
</feature>
<evidence type="ECO:0000313" key="11">
    <source>
        <dbReference type="Proteomes" id="UP001148786"/>
    </source>
</evidence>
<dbReference type="PROSITE" id="PS00678">
    <property type="entry name" value="WD_REPEATS_1"/>
    <property type="match status" value="1"/>
</dbReference>
<feature type="region of interest" description="Disordered" evidence="9">
    <location>
        <begin position="16"/>
        <end position="38"/>
    </location>
</feature>
<keyword evidence="6" id="KW-0227">DNA damage</keyword>
<dbReference type="PROSITE" id="PS50294">
    <property type="entry name" value="WD_REPEATS_REGION"/>
    <property type="match status" value="1"/>
</dbReference>
<feature type="compositionally biased region" description="Polar residues" evidence="9">
    <location>
        <begin position="458"/>
        <end position="470"/>
    </location>
</feature>
<dbReference type="GO" id="GO:0003677">
    <property type="term" value="F:DNA binding"/>
    <property type="evidence" value="ECO:0007669"/>
    <property type="project" value="UniProtKB-KW"/>
</dbReference>
<dbReference type="InterPro" id="IPR019775">
    <property type="entry name" value="WD40_repeat_CS"/>
</dbReference>
<dbReference type="InterPro" id="IPR001680">
    <property type="entry name" value="WD40_rpt"/>
</dbReference>
<keyword evidence="7" id="KW-0238">DNA-binding</keyword>
<dbReference type="EMBL" id="JANKHO010001394">
    <property type="protein sequence ID" value="KAJ3501703.1"/>
    <property type="molecule type" value="Genomic_DNA"/>
</dbReference>
<dbReference type="OrthoDB" id="9890280at2759"/>
<sequence>MLAFLNRSLSASLPPPQPNFWNKFKPKGKEPDPKQGPMAVARPRLLTLAFGEMETLRMLPNSFTELNNAAHEWAKPPPGAEFNLRVPVEYASIHAARLVAGPYIYLTGEDSYQIAIMGVNGIRVEIVSDAPPPPDEPPALPPPPVLEMPGTFNLELTPGQHVALDVTVSSDEMDMARMENGTLVDGLFWGKLEIIHSGDTHNLEFNGSRFTAGEDINPEAVLDPRVLSKLATVAKPATAKCNLTILSPAVQYCDVVLTFSPYWKVGMAWPPPERLGDQKVKYFLRVHPGGALEHFESEMVTTALYYEAIPDASMVDPTSFIAPRNGFAMSFEDFIPHLMNVLDQLGMSLHARTAFINNNMASFAVHKNIAYRFLGPSKVAAAIDISISAEPCSFTRIFLIFRGLTEDEMGVFAGAGEKEANQHNWREVVGCELEREANIAKNRALFENLGLKQAVQSLGVSKPAKSSTKPVQPKRVKRERVEEALPRRQSRRLLSKLNGDVEETSEERKLREEEEVKEEERRAEAEEKARQAKRPRHDTLNFKTLAETDQPQELSSLSTTMETIPQTAHRRVGDPEAFVFKDDKKDERAVQEIREKVQNLKVVSRAKVVTERIYCAAYHPEVSKDIIFFGDKHGTLGIWDARAPPDDEDDDGGVAPENREGGKYWRLQLHWPATSKSSISSIKLDPIDTHNLYTSSYDCTIRSLSFVSGTSKEIYATDGVLISCIDLPPNGHEMWVSDVAGGATHLDLREDKSKARRYELSDQKIGCISVNPSRPNFLLTASNSRFLKVWDARKLNGMPVNLLDQAAQESSADDSTRSTLEFDAEIVNKYLESKDGKGGFRGEWKHDKSASSAYWDPRGRQIVSTSYDDTLRLWDIDSKLFETKAAFPQLKPFSHVNHNCQTGRWVTILRAQWSPNPDVYPHFTVGNMRHSLDIYSGKGDLITQLSDPTMVSAVQAVTCSHPNIVERAVSGNASGRCVLWAPESL</sequence>
<comment type="caution">
    <text evidence="10">The sequence shown here is derived from an EMBL/GenBank/DDBJ whole genome shotgun (WGS) entry which is preliminary data.</text>
</comment>
<accession>A0A9W8MQ27</accession>
<evidence type="ECO:0000256" key="9">
    <source>
        <dbReference type="SAM" id="MobiDB-lite"/>
    </source>
</evidence>
<organism evidence="10 11">
    <name type="scientific">Agrocybe chaxingu</name>
    <dbReference type="NCBI Taxonomy" id="84603"/>
    <lineage>
        <taxon>Eukaryota</taxon>
        <taxon>Fungi</taxon>
        <taxon>Dikarya</taxon>
        <taxon>Basidiomycota</taxon>
        <taxon>Agaricomycotina</taxon>
        <taxon>Agaricomycetes</taxon>
        <taxon>Agaricomycetidae</taxon>
        <taxon>Agaricales</taxon>
        <taxon>Agaricineae</taxon>
        <taxon>Strophariaceae</taxon>
        <taxon>Agrocybe</taxon>
    </lineage>
</organism>
<gene>
    <name evidence="10" type="ORF">NLJ89_g9220</name>
</gene>
<reference evidence="10" key="1">
    <citation type="submission" date="2022-07" db="EMBL/GenBank/DDBJ databases">
        <title>Genome Sequence of Agrocybe chaxingu.</title>
        <authorList>
            <person name="Buettner E."/>
        </authorList>
    </citation>
    <scope>NUCLEOTIDE SEQUENCE</scope>
    <source>
        <strain evidence="10">MP-N11</strain>
    </source>
</reference>
<proteinExistence type="inferred from homology"/>
<dbReference type="InterPro" id="IPR015943">
    <property type="entry name" value="WD40/YVTN_repeat-like_dom_sf"/>
</dbReference>
<dbReference type="SMART" id="SM00320">
    <property type="entry name" value="WD40"/>
    <property type="match status" value="5"/>
</dbReference>
<protein>
    <recommendedName>
        <fullName evidence="3">DNA damage-binding protein CMR1</fullName>
    </recommendedName>
    <alternativeName>
        <fullName evidence="2">DNA damage-binding protein cmr1</fullName>
    </alternativeName>
</protein>
<evidence type="ECO:0000313" key="10">
    <source>
        <dbReference type="EMBL" id="KAJ3501703.1"/>
    </source>
</evidence>
<dbReference type="Proteomes" id="UP001148786">
    <property type="component" value="Unassembled WGS sequence"/>
</dbReference>
<dbReference type="PANTHER" id="PTHR14773">
    <property type="entry name" value="WD REPEAT-CONTAINING PROTEIN 76"/>
    <property type="match status" value="1"/>
</dbReference>
<evidence type="ECO:0000256" key="4">
    <source>
        <dbReference type="ARBA" id="ARBA00022574"/>
    </source>
</evidence>
<dbReference type="SUPFAM" id="SSF50978">
    <property type="entry name" value="WD40 repeat-like"/>
    <property type="match status" value="1"/>
</dbReference>
<dbReference type="PROSITE" id="PS50082">
    <property type="entry name" value="WD_REPEATS_2"/>
    <property type="match status" value="1"/>
</dbReference>
<feature type="region of interest" description="Disordered" evidence="9">
    <location>
        <begin position="458"/>
        <end position="536"/>
    </location>
</feature>
<evidence type="ECO:0000256" key="3">
    <source>
        <dbReference type="ARBA" id="ARBA00021132"/>
    </source>
</evidence>
<evidence type="ECO:0000256" key="8">
    <source>
        <dbReference type="PROSITE-ProRule" id="PRU00221"/>
    </source>
</evidence>
<evidence type="ECO:0000256" key="1">
    <source>
        <dbReference type="ARBA" id="ARBA00005434"/>
    </source>
</evidence>
<evidence type="ECO:0000256" key="2">
    <source>
        <dbReference type="ARBA" id="ARBA00020027"/>
    </source>
</evidence>
<evidence type="ECO:0000256" key="6">
    <source>
        <dbReference type="ARBA" id="ARBA00022763"/>
    </source>
</evidence>
<keyword evidence="11" id="KW-1185">Reference proteome</keyword>
<dbReference type="GO" id="GO:2000001">
    <property type="term" value="P:regulation of DNA damage checkpoint"/>
    <property type="evidence" value="ECO:0007669"/>
    <property type="project" value="TreeGrafter"/>
</dbReference>
<name>A0A9W8MQ27_9AGAR</name>
<feature type="compositionally biased region" description="Basic and acidic residues" evidence="9">
    <location>
        <begin position="506"/>
        <end position="530"/>
    </location>
</feature>
<evidence type="ECO:0000256" key="5">
    <source>
        <dbReference type="ARBA" id="ARBA00022737"/>
    </source>
</evidence>
<dbReference type="GO" id="GO:0005634">
    <property type="term" value="C:nucleus"/>
    <property type="evidence" value="ECO:0007669"/>
    <property type="project" value="TreeGrafter"/>
</dbReference>
<keyword evidence="5" id="KW-0677">Repeat</keyword>
<keyword evidence="4 8" id="KW-0853">WD repeat</keyword>
<dbReference type="Pfam" id="PF00400">
    <property type="entry name" value="WD40"/>
    <property type="match status" value="1"/>
</dbReference>